<dbReference type="AlphaFoldDB" id="A0A2W1G4M5"/>
<comment type="caution">
    <text evidence="1">The sequence shown here is derived from an EMBL/GenBank/DDBJ whole genome shotgun (WGS) entry which is preliminary data.</text>
</comment>
<dbReference type="RefSeq" id="XP_065959457.1">
    <property type="nucleotide sequence ID" value="XM_066104893.1"/>
</dbReference>
<reference evidence="1" key="1">
    <citation type="journal article" date="2018" name="BMC Genomics">
        <title>Comparative genomics of the wheat fungal pathogen Pyrenophora tritici-repentis reveals chromosomal variations and genome plasticity.</title>
        <authorList>
            <person name="Moolhuijzen P."/>
            <person name="See P.T."/>
            <person name="Hane J.K."/>
            <person name="Shi G."/>
            <person name="Liu Z."/>
            <person name="Oliver R.P."/>
            <person name="Moffat C.S."/>
        </authorList>
    </citation>
    <scope>NUCLEOTIDE SEQUENCE [LARGE SCALE GENOMIC DNA]</scope>
    <source>
        <strain evidence="1">M4</strain>
    </source>
</reference>
<evidence type="ECO:0000313" key="1">
    <source>
        <dbReference type="EMBL" id="KAF7565670.1"/>
    </source>
</evidence>
<gene>
    <name evidence="1" type="ORF">PtrM4_051040</name>
</gene>
<dbReference type="KEGG" id="ptrr:90954996"/>
<accession>A0A2W1G4M5</accession>
<dbReference type="Proteomes" id="UP000245464">
    <property type="component" value="Chromosome 10"/>
</dbReference>
<sequence length="94" mass="10041">MRFFQKYSLGVLVLAASVLSQDIFEPSDFNVTKALIQNGVNVSAITELAGLVVRSSLKGCSIACNSLELLFGSGKVSNAAPTTYWSIQQSNVQP</sequence>
<protein>
    <submittedName>
        <fullName evidence="1">Uncharacterized protein</fullName>
    </submittedName>
</protein>
<dbReference type="GeneID" id="90954996"/>
<evidence type="ECO:0000313" key="2">
    <source>
        <dbReference type="Proteomes" id="UP000245464"/>
    </source>
</evidence>
<dbReference type="EMBL" id="NQIK02000010">
    <property type="protein sequence ID" value="KAF7565670.1"/>
    <property type="molecule type" value="Genomic_DNA"/>
</dbReference>
<organism evidence="1 2">
    <name type="scientific">Pyrenophora tritici-repentis</name>
    <dbReference type="NCBI Taxonomy" id="45151"/>
    <lineage>
        <taxon>Eukaryota</taxon>
        <taxon>Fungi</taxon>
        <taxon>Dikarya</taxon>
        <taxon>Ascomycota</taxon>
        <taxon>Pezizomycotina</taxon>
        <taxon>Dothideomycetes</taxon>
        <taxon>Pleosporomycetidae</taxon>
        <taxon>Pleosporales</taxon>
        <taxon>Pleosporineae</taxon>
        <taxon>Pleosporaceae</taxon>
        <taxon>Pyrenophora</taxon>
    </lineage>
</organism>
<proteinExistence type="predicted"/>
<name>A0A2W1G4M5_9PLEO</name>